<evidence type="ECO:0000256" key="12">
    <source>
        <dbReference type="ARBA" id="ARBA00022946"/>
    </source>
</evidence>
<keyword evidence="7" id="KW-0540">Nuclease</keyword>
<keyword evidence="8" id="KW-0479">Metal-binding</keyword>
<comment type="catalytic activity">
    <reaction evidence="1">
        <text>Endonucleolytic cleavage of RNA, removing 5'-extranucleotides from tRNA precursor.</text>
        <dbReference type="EC" id="3.1.26.5"/>
    </reaction>
</comment>
<evidence type="ECO:0000256" key="14">
    <source>
        <dbReference type="ARBA" id="ARBA00044536"/>
    </source>
</evidence>
<dbReference type="Proteomes" id="UP000625711">
    <property type="component" value="Unassembled WGS sequence"/>
</dbReference>
<proteinExistence type="inferred from homology"/>
<evidence type="ECO:0000256" key="5">
    <source>
        <dbReference type="ARBA" id="ARBA00012179"/>
    </source>
</evidence>
<dbReference type="InterPro" id="IPR011990">
    <property type="entry name" value="TPR-like_helical_dom_sf"/>
</dbReference>
<evidence type="ECO:0000256" key="11">
    <source>
        <dbReference type="ARBA" id="ARBA00022842"/>
    </source>
</evidence>
<keyword evidence="9" id="KW-0378">Hydrolase</keyword>
<feature type="domain" description="PRORP" evidence="16">
    <location>
        <begin position="284"/>
        <end position="519"/>
    </location>
</feature>
<evidence type="ECO:0000256" key="4">
    <source>
        <dbReference type="ARBA" id="ARBA00007626"/>
    </source>
</evidence>
<evidence type="ECO:0000256" key="10">
    <source>
        <dbReference type="ARBA" id="ARBA00022833"/>
    </source>
</evidence>
<dbReference type="EMBL" id="JAACXV010000245">
    <property type="protein sequence ID" value="KAF7281312.1"/>
    <property type="molecule type" value="Genomic_DNA"/>
</dbReference>
<comment type="similarity">
    <text evidence="4">Belongs to the PPR family. P subfamily.</text>
</comment>
<dbReference type="GO" id="GO:0004526">
    <property type="term" value="F:ribonuclease P activity"/>
    <property type="evidence" value="ECO:0007669"/>
    <property type="project" value="UniProtKB-EC"/>
</dbReference>
<dbReference type="Pfam" id="PF16953">
    <property type="entry name" value="PRORP"/>
    <property type="match status" value="1"/>
</dbReference>
<dbReference type="AlphaFoldDB" id="A0A834IHQ1"/>
<evidence type="ECO:0000256" key="15">
    <source>
        <dbReference type="ARBA" id="ARBA00044559"/>
    </source>
</evidence>
<dbReference type="CDD" id="cd18718">
    <property type="entry name" value="PIN_PRORP"/>
    <property type="match status" value="1"/>
</dbReference>
<dbReference type="GO" id="GO:0030678">
    <property type="term" value="C:mitochondrial ribonuclease P complex"/>
    <property type="evidence" value="ECO:0007669"/>
    <property type="project" value="TreeGrafter"/>
</dbReference>
<evidence type="ECO:0000256" key="7">
    <source>
        <dbReference type="ARBA" id="ARBA00022722"/>
    </source>
</evidence>
<reference evidence="17" key="1">
    <citation type="submission" date="2020-08" db="EMBL/GenBank/DDBJ databases">
        <title>Genome sequencing and assembly of the red palm weevil Rhynchophorus ferrugineus.</title>
        <authorList>
            <person name="Dias G.B."/>
            <person name="Bergman C.M."/>
            <person name="Manee M."/>
        </authorList>
    </citation>
    <scope>NUCLEOTIDE SEQUENCE</scope>
    <source>
        <strain evidence="17">AA-2017</strain>
        <tissue evidence="17">Whole larva</tissue>
    </source>
</reference>
<evidence type="ECO:0000256" key="9">
    <source>
        <dbReference type="ARBA" id="ARBA00022801"/>
    </source>
</evidence>
<keyword evidence="12" id="KW-0809">Transit peptide</keyword>
<organism evidence="17 18">
    <name type="scientific">Rhynchophorus ferrugineus</name>
    <name type="common">Red palm weevil</name>
    <name type="synonym">Curculio ferrugineus</name>
    <dbReference type="NCBI Taxonomy" id="354439"/>
    <lineage>
        <taxon>Eukaryota</taxon>
        <taxon>Metazoa</taxon>
        <taxon>Ecdysozoa</taxon>
        <taxon>Arthropoda</taxon>
        <taxon>Hexapoda</taxon>
        <taxon>Insecta</taxon>
        <taxon>Pterygota</taxon>
        <taxon>Neoptera</taxon>
        <taxon>Endopterygota</taxon>
        <taxon>Coleoptera</taxon>
        <taxon>Polyphaga</taxon>
        <taxon>Cucujiformia</taxon>
        <taxon>Curculionidae</taxon>
        <taxon>Dryophthorinae</taxon>
        <taxon>Rhynchophorus</taxon>
    </lineage>
</organism>
<keyword evidence="11" id="KW-0460">Magnesium</keyword>
<sequence>MYSSGGRHKINVLFKLIKQNVNYSKSVWGAKKDAFRDYAEKKVDLVSEALKVITIDKPNDWSKVQEFVLNHQSNHSKKYNLANIDAVIMKCAINNNHHADSYFTYLQENKKPNLATTGLYLKSLYSEKTEDVPSERQDRILEVCDGICKSFPVLDSISLESIVCALSLTEKWKGTIELLKEIKLTTVPSAQAYSYVVSAAFLNNHEELAWELFIQMLQDNRNPTSILYDSYLIMVKNLKCKNKIKEALEKLFQFMKENSLFWPYNVVKELISFGNNRSSTSTVNFSGRCSCCKNNLSKFELTNEEFSDLKKVFLEKAIIGKDIFRKSDATEMEHFKEFIKGMSKFDVALDGLNIAYSSGLNKGSKVYSNQATSVIKYFVERNKSILLLGRFHMARWPRNTWNYINDNATVFLTKDISQDDPYLLYCTLNSGPDTILVSKDLMRGHKFLLKERKYKMLFERWLSQRQYQLLTVNSANKPIFRIPPQYSPVAQKSGKTWHIPYATEPTQNVNEHFQKTWICLNLD</sequence>
<dbReference type="OrthoDB" id="46913at2759"/>
<comment type="caution">
    <text evidence="17">The sequence shown here is derived from an EMBL/GenBank/DDBJ whole genome shotgun (WGS) entry which is preliminary data.</text>
</comment>
<keyword evidence="13" id="KW-0496">Mitochondrion</keyword>
<keyword evidence="6" id="KW-0819">tRNA processing</keyword>
<dbReference type="EC" id="3.1.26.5" evidence="5"/>
<dbReference type="InterPro" id="IPR033495">
    <property type="entry name" value="MRPP3_PIN_dom"/>
</dbReference>
<dbReference type="PANTHER" id="PTHR13547:SF1">
    <property type="entry name" value="MITOCHONDRIAL RIBONUCLEASE P CATALYTIC SUBUNIT"/>
    <property type="match status" value="1"/>
</dbReference>
<keyword evidence="10" id="KW-0862">Zinc</keyword>
<gene>
    <name evidence="17" type="ORF">GWI33_004872</name>
</gene>
<evidence type="ECO:0000256" key="2">
    <source>
        <dbReference type="ARBA" id="ARBA00001946"/>
    </source>
</evidence>
<evidence type="ECO:0000256" key="13">
    <source>
        <dbReference type="ARBA" id="ARBA00023128"/>
    </source>
</evidence>
<dbReference type="Gene3D" id="3.40.50.11980">
    <property type="match status" value="1"/>
</dbReference>
<keyword evidence="18" id="KW-1185">Reference proteome</keyword>
<dbReference type="GO" id="GO:0097745">
    <property type="term" value="P:mitochondrial tRNA 5'-end processing"/>
    <property type="evidence" value="ECO:0007669"/>
    <property type="project" value="TreeGrafter"/>
</dbReference>
<evidence type="ECO:0000256" key="3">
    <source>
        <dbReference type="ARBA" id="ARBA00004173"/>
    </source>
</evidence>
<comment type="cofactor">
    <cofactor evidence="2">
        <name>Mg(2+)</name>
        <dbReference type="ChEBI" id="CHEBI:18420"/>
    </cofactor>
</comment>
<evidence type="ECO:0000256" key="1">
    <source>
        <dbReference type="ARBA" id="ARBA00000928"/>
    </source>
</evidence>
<dbReference type="Gene3D" id="1.25.40.10">
    <property type="entry name" value="Tetratricopeptide repeat domain"/>
    <property type="match status" value="1"/>
</dbReference>
<evidence type="ECO:0000256" key="8">
    <source>
        <dbReference type="ARBA" id="ARBA00022723"/>
    </source>
</evidence>
<protein>
    <recommendedName>
        <fullName evidence="14">Mitochondrial ribonuclease P catalytic subunit</fullName>
        <ecNumber evidence="5">3.1.26.5</ecNumber>
    </recommendedName>
    <alternativeName>
        <fullName evidence="15">Mitochondrial ribonuclease P protein 3</fullName>
    </alternativeName>
</protein>
<comment type="subcellular location">
    <subcellularLocation>
        <location evidence="3">Mitochondrion</location>
    </subcellularLocation>
</comment>
<name>A0A834IHQ1_RHYFE</name>
<evidence type="ECO:0000259" key="16">
    <source>
        <dbReference type="Pfam" id="PF16953"/>
    </source>
</evidence>
<evidence type="ECO:0000313" key="17">
    <source>
        <dbReference type="EMBL" id="KAF7281312.1"/>
    </source>
</evidence>
<dbReference type="GO" id="GO:0001682">
    <property type="term" value="P:tRNA 5'-leader removal"/>
    <property type="evidence" value="ECO:0007669"/>
    <property type="project" value="TreeGrafter"/>
</dbReference>
<evidence type="ECO:0000256" key="6">
    <source>
        <dbReference type="ARBA" id="ARBA00022694"/>
    </source>
</evidence>
<accession>A0A834IHQ1</accession>
<evidence type="ECO:0000313" key="18">
    <source>
        <dbReference type="Proteomes" id="UP000625711"/>
    </source>
</evidence>
<dbReference type="InterPro" id="IPR031595">
    <property type="entry name" value="PRORP_C"/>
</dbReference>
<dbReference type="GO" id="GO:0046872">
    <property type="term" value="F:metal ion binding"/>
    <property type="evidence" value="ECO:0007669"/>
    <property type="project" value="UniProtKB-KW"/>
</dbReference>
<dbReference type="PANTHER" id="PTHR13547">
    <property type="match status" value="1"/>
</dbReference>